<dbReference type="Gene3D" id="1.10.357.10">
    <property type="entry name" value="Tetracycline Repressor, domain 2"/>
    <property type="match status" value="1"/>
</dbReference>
<evidence type="ECO:0000259" key="5">
    <source>
        <dbReference type="PROSITE" id="PS50977"/>
    </source>
</evidence>
<dbReference type="PANTHER" id="PTHR47506">
    <property type="entry name" value="TRANSCRIPTIONAL REGULATORY PROTEIN"/>
    <property type="match status" value="1"/>
</dbReference>
<keyword evidence="7" id="KW-1185">Reference proteome</keyword>
<dbReference type="PROSITE" id="PS50977">
    <property type="entry name" value="HTH_TETR_2"/>
    <property type="match status" value="1"/>
</dbReference>
<keyword evidence="1" id="KW-0805">Transcription regulation</keyword>
<dbReference type="InterPro" id="IPR001647">
    <property type="entry name" value="HTH_TetR"/>
</dbReference>
<keyword evidence="3" id="KW-0804">Transcription</keyword>
<proteinExistence type="predicted"/>
<comment type="caution">
    <text evidence="6">The sequence shown here is derived from an EMBL/GenBank/DDBJ whole genome shotgun (WGS) entry which is preliminary data.</text>
</comment>
<dbReference type="AlphaFoldDB" id="A0A4R9G706"/>
<evidence type="ECO:0000256" key="2">
    <source>
        <dbReference type="ARBA" id="ARBA00023125"/>
    </source>
</evidence>
<feature type="domain" description="HTH tetR-type" evidence="5">
    <location>
        <begin position="12"/>
        <end position="72"/>
    </location>
</feature>
<evidence type="ECO:0000313" key="7">
    <source>
        <dbReference type="Proteomes" id="UP000297453"/>
    </source>
</evidence>
<dbReference type="EMBL" id="RQEP01000005">
    <property type="protein sequence ID" value="TGK07231.1"/>
    <property type="molecule type" value="Genomic_DNA"/>
</dbReference>
<protein>
    <submittedName>
        <fullName evidence="6">TetR/AcrR family transcriptional regulator</fullName>
    </submittedName>
</protein>
<dbReference type="InterPro" id="IPR036271">
    <property type="entry name" value="Tet_transcr_reg_TetR-rel_C_sf"/>
</dbReference>
<feature type="DNA-binding region" description="H-T-H motif" evidence="4">
    <location>
        <begin position="35"/>
        <end position="54"/>
    </location>
</feature>
<dbReference type="Pfam" id="PF00440">
    <property type="entry name" value="TetR_N"/>
    <property type="match status" value="1"/>
</dbReference>
<dbReference type="PRINTS" id="PR00455">
    <property type="entry name" value="HTHTETR"/>
</dbReference>
<reference evidence="6" key="1">
    <citation type="journal article" date="2019" name="PLoS Negl. Trop. Dis.">
        <title>Revisiting the worldwide diversity of Leptospira species in the environment.</title>
        <authorList>
            <person name="Vincent A.T."/>
            <person name="Schiettekatte O."/>
            <person name="Bourhy P."/>
            <person name="Veyrier F.J."/>
            <person name="Picardeau M."/>
        </authorList>
    </citation>
    <scope>NUCLEOTIDE SEQUENCE [LARGE SCALE GENOMIC DNA]</scope>
    <source>
        <strain evidence="6">SSS9</strain>
    </source>
</reference>
<dbReference type="Proteomes" id="UP000297453">
    <property type="component" value="Unassembled WGS sequence"/>
</dbReference>
<dbReference type="SUPFAM" id="SSF48498">
    <property type="entry name" value="Tetracyclin repressor-like, C-terminal domain"/>
    <property type="match status" value="1"/>
</dbReference>
<dbReference type="RefSeq" id="WP_135584873.1">
    <property type="nucleotide sequence ID" value="NZ_RQEP01000005.1"/>
</dbReference>
<dbReference type="GO" id="GO:0003677">
    <property type="term" value="F:DNA binding"/>
    <property type="evidence" value="ECO:0007669"/>
    <property type="project" value="UniProtKB-UniRule"/>
</dbReference>
<accession>A0A4R9G706</accession>
<evidence type="ECO:0000256" key="1">
    <source>
        <dbReference type="ARBA" id="ARBA00023015"/>
    </source>
</evidence>
<dbReference type="SUPFAM" id="SSF46689">
    <property type="entry name" value="Homeodomain-like"/>
    <property type="match status" value="1"/>
</dbReference>
<evidence type="ECO:0000256" key="3">
    <source>
        <dbReference type="ARBA" id="ARBA00023163"/>
    </source>
</evidence>
<evidence type="ECO:0000313" key="6">
    <source>
        <dbReference type="EMBL" id="TGK07231.1"/>
    </source>
</evidence>
<dbReference type="PANTHER" id="PTHR47506:SF3">
    <property type="entry name" value="HTH-TYPE TRANSCRIPTIONAL REGULATOR LMRA"/>
    <property type="match status" value="1"/>
</dbReference>
<organism evidence="6 7">
    <name type="scientific">Leptospira semungkisensis</name>
    <dbReference type="NCBI Taxonomy" id="2484985"/>
    <lineage>
        <taxon>Bacteria</taxon>
        <taxon>Pseudomonadati</taxon>
        <taxon>Spirochaetota</taxon>
        <taxon>Spirochaetia</taxon>
        <taxon>Leptospirales</taxon>
        <taxon>Leptospiraceae</taxon>
        <taxon>Leptospira</taxon>
    </lineage>
</organism>
<name>A0A4R9G706_9LEPT</name>
<sequence length="200" mass="23343">MLVKKDTIQPEDSAKERILKAASKLFYSKGYPNTGINEILEEAGAFKKSLYIHFPSKKDLGKAYLKDQEDSILGLAKRVMVREKKYSNFIKAWMKVLRRGLRSSYQYGCPYANLSNQTHDEPELSEFVKLALDRWVFEFENYIQNAEMNSKKKLSAEEAREISERLLFYYQGALQLFGMSGDMKYLYRLEKELLSLDPFV</sequence>
<dbReference type="OrthoDB" id="9812484at2"/>
<dbReference type="InterPro" id="IPR009057">
    <property type="entry name" value="Homeodomain-like_sf"/>
</dbReference>
<gene>
    <name evidence="6" type="ORF">EHO59_03750</name>
</gene>
<keyword evidence="2 4" id="KW-0238">DNA-binding</keyword>
<evidence type="ECO:0000256" key="4">
    <source>
        <dbReference type="PROSITE-ProRule" id="PRU00335"/>
    </source>
</evidence>